<gene>
    <name evidence="2" type="ORF">NK125_05705</name>
</gene>
<keyword evidence="1" id="KW-0812">Transmembrane</keyword>
<feature type="transmembrane region" description="Helical" evidence="1">
    <location>
        <begin position="12"/>
        <end position="35"/>
    </location>
</feature>
<proteinExistence type="predicted"/>
<dbReference type="SUPFAM" id="SSF54523">
    <property type="entry name" value="Pili subunits"/>
    <property type="match status" value="1"/>
</dbReference>
<dbReference type="InterPro" id="IPR012902">
    <property type="entry name" value="N_methyl_site"/>
</dbReference>
<comment type="caution">
    <text evidence="2">The sequence shown here is derived from an EMBL/GenBank/DDBJ whole genome shotgun (WGS) entry which is preliminary data.</text>
</comment>
<dbReference type="Pfam" id="PF07963">
    <property type="entry name" value="N_methyl"/>
    <property type="match status" value="1"/>
</dbReference>
<evidence type="ECO:0000256" key="1">
    <source>
        <dbReference type="SAM" id="Phobius"/>
    </source>
</evidence>
<accession>A0ABT1E7W2</accession>
<reference evidence="2 3" key="1">
    <citation type="journal article" date="2022" name="Genome Biol. Evol.">
        <title>Host diet, physiology and behaviors set the stage for Lachnospiraceae cladogenesis.</title>
        <authorList>
            <person name="Vera-Ponce De Leon A."/>
            <person name="Schneider M."/>
            <person name="Jahnes B.C."/>
            <person name="Sadowski V."/>
            <person name="Camuy-Velez L.A."/>
            <person name="Duan J."/>
            <person name="Sabree Z.L."/>
        </authorList>
    </citation>
    <scope>NUCLEOTIDE SEQUENCE [LARGE SCALE GENOMIC DNA]</scope>
    <source>
        <strain evidence="2 3">PAL113</strain>
    </source>
</reference>
<dbReference type="InterPro" id="IPR045584">
    <property type="entry name" value="Pilin-like"/>
</dbReference>
<sequence length="180" mass="20354">MIKRLKSKKGFTLVELIVTFALIGIIMIITTGVIASSIRVEYRVENLSNAQVVSRTILDTVISELAPATKRPLESGSDIAIRSQNGMTEFTDKNGIPVVLSVTDEGLLNLKYNTGDENVDWSYGKKSYMNNRIESLSFEKERENRVSVTLKLKNEKTGFEYTTKKIITFYNLEAINMDFR</sequence>
<evidence type="ECO:0000313" key="2">
    <source>
        <dbReference type="EMBL" id="MCP1101911.1"/>
    </source>
</evidence>
<name>A0ABT1E7W2_9FIRM</name>
<dbReference type="PROSITE" id="PS00409">
    <property type="entry name" value="PROKAR_NTER_METHYL"/>
    <property type="match status" value="1"/>
</dbReference>
<dbReference type="RefSeq" id="WP_262065700.1">
    <property type="nucleotide sequence ID" value="NZ_JAMXOD010000006.1"/>
</dbReference>
<keyword evidence="3" id="KW-1185">Reference proteome</keyword>
<dbReference type="NCBIfam" id="TIGR02532">
    <property type="entry name" value="IV_pilin_GFxxxE"/>
    <property type="match status" value="1"/>
</dbReference>
<protein>
    <submittedName>
        <fullName evidence="2">Prepilin-type N-terminal cleavage/methylation domain-containing protein</fullName>
    </submittedName>
</protein>
<keyword evidence="1" id="KW-1133">Transmembrane helix</keyword>
<organism evidence="2 3">
    <name type="scientific">Aequitasia blattaphilus</name>
    <dbReference type="NCBI Taxonomy" id="2949332"/>
    <lineage>
        <taxon>Bacteria</taxon>
        <taxon>Bacillati</taxon>
        <taxon>Bacillota</taxon>
        <taxon>Clostridia</taxon>
        <taxon>Lachnospirales</taxon>
        <taxon>Lachnospiraceae</taxon>
        <taxon>Aequitasia</taxon>
    </lineage>
</organism>
<keyword evidence="1" id="KW-0472">Membrane</keyword>
<dbReference type="EMBL" id="JAMZFW010000006">
    <property type="protein sequence ID" value="MCP1101911.1"/>
    <property type="molecule type" value="Genomic_DNA"/>
</dbReference>
<dbReference type="Proteomes" id="UP001523566">
    <property type="component" value="Unassembled WGS sequence"/>
</dbReference>
<evidence type="ECO:0000313" key="3">
    <source>
        <dbReference type="Proteomes" id="UP001523566"/>
    </source>
</evidence>